<evidence type="ECO:0000256" key="12">
    <source>
        <dbReference type="ARBA" id="ARBA00057903"/>
    </source>
</evidence>
<dbReference type="GO" id="GO:0016603">
    <property type="term" value="F:glutaminyl-peptide cyclotransferase activity"/>
    <property type="evidence" value="ECO:0007669"/>
    <property type="project" value="UniProtKB-EC"/>
</dbReference>
<comment type="catalytic activity">
    <reaction evidence="1">
        <text>N-terminal L-glutaminyl-[peptide] = N-terminal 5-oxo-L-prolyl-[peptide] + NH4(+)</text>
        <dbReference type="Rhea" id="RHEA:23652"/>
        <dbReference type="Rhea" id="RHEA-COMP:11736"/>
        <dbReference type="Rhea" id="RHEA-COMP:11846"/>
        <dbReference type="ChEBI" id="CHEBI:28938"/>
        <dbReference type="ChEBI" id="CHEBI:64722"/>
        <dbReference type="ChEBI" id="CHEBI:87215"/>
        <dbReference type="EC" id="2.3.2.5"/>
    </reaction>
</comment>
<dbReference type="InterPro" id="IPR037457">
    <property type="entry name" value="M28_QC"/>
</dbReference>
<dbReference type="InterPro" id="IPR007484">
    <property type="entry name" value="Peptidase_M28"/>
</dbReference>
<gene>
    <name evidence="14" type="ORF">J437_LFUL013079</name>
</gene>
<dbReference type="PANTHER" id="PTHR12283">
    <property type="entry name" value="GLUTAMINYL-PEPTIDE CYCLOTRANSFERASE"/>
    <property type="match status" value="1"/>
</dbReference>
<keyword evidence="7" id="KW-0808">Transferase</keyword>
<dbReference type="Gene3D" id="3.40.630.10">
    <property type="entry name" value="Zn peptidases"/>
    <property type="match status" value="1"/>
</dbReference>
<dbReference type="OrthoDB" id="3907302at2759"/>
<dbReference type="CDD" id="cd03880">
    <property type="entry name" value="M28_QC_like"/>
    <property type="match status" value="1"/>
</dbReference>
<comment type="function">
    <text evidence="12">Acts as a glutaminyl-peptide cyclotransferase. Responsible for the biosynthesis of pyroglutamyl peptides. Might be more efficient in the conversion of tri and tetrapeptides in vitro. Might have a relative preference for substrates containing hydrophobic amino acids in vitro.</text>
</comment>
<keyword evidence="15" id="KW-1185">Reference proteome</keyword>
<evidence type="ECO:0000256" key="5">
    <source>
        <dbReference type="ARBA" id="ARBA00016861"/>
    </source>
</evidence>
<evidence type="ECO:0000256" key="6">
    <source>
        <dbReference type="ARBA" id="ARBA00022525"/>
    </source>
</evidence>
<organism evidence="14 15">
    <name type="scientific">Ladona fulva</name>
    <name type="common">Scarce chaser dragonfly</name>
    <name type="synonym">Libellula fulva</name>
    <dbReference type="NCBI Taxonomy" id="123851"/>
    <lineage>
        <taxon>Eukaryota</taxon>
        <taxon>Metazoa</taxon>
        <taxon>Ecdysozoa</taxon>
        <taxon>Arthropoda</taxon>
        <taxon>Hexapoda</taxon>
        <taxon>Insecta</taxon>
        <taxon>Pterygota</taxon>
        <taxon>Palaeoptera</taxon>
        <taxon>Odonata</taxon>
        <taxon>Epiprocta</taxon>
        <taxon>Anisoptera</taxon>
        <taxon>Libelluloidea</taxon>
        <taxon>Libellulidae</taxon>
        <taxon>Ladona</taxon>
    </lineage>
</organism>
<accession>A0A8K0KD87</accession>
<dbReference type="GO" id="GO:0008270">
    <property type="term" value="F:zinc ion binding"/>
    <property type="evidence" value="ECO:0007669"/>
    <property type="project" value="TreeGrafter"/>
</dbReference>
<reference evidence="14" key="1">
    <citation type="submission" date="2013-04" db="EMBL/GenBank/DDBJ databases">
        <authorList>
            <person name="Qu J."/>
            <person name="Murali S.C."/>
            <person name="Bandaranaike D."/>
            <person name="Bellair M."/>
            <person name="Blankenburg K."/>
            <person name="Chao H."/>
            <person name="Dinh H."/>
            <person name="Doddapaneni H."/>
            <person name="Downs B."/>
            <person name="Dugan-Rocha S."/>
            <person name="Elkadiri S."/>
            <person name="Gnanaolivu R.D."/>
            <person name="Hernandez B."/>
            <person name="Javaid M."/>
            <person name="Jayaseelan J.C."/>
            <person name="Lee S."/>
            <person name="Li M."/>
            <person name="Ming W."/>
            <person name="Munidasa M."/>
            <person name="Muniz J."/>
            <person name="Nguyen L."/>
            <person name="Ongeri F."/>
            <person name="Osuji N."/>
            <person name="Pu L.-L."/>
            <person name="Puazo M."/>
            <person name="Qu C."/>
            <person name="Quiroz J."/>
            <person name="Raj R."/>
            <person name="Weissenberger G."/>
            <person name="Xin Y."/>
            <person name="Zou X."/>
            <person name="Han Y."/>
            <person name="Richards S."/>
            <person name="Worley K."/>
            <person name="Muzny D."/>
            <person name="Gibbs R."/>
        </authorList>
    </citation>
    <scope>NUCLEOTIDE SEQUENCE</scope>
    <source>
        <strain evidence="14">Sampled in the wild</strain>
    </source>
</reference>
<dbReference type="InterPro" id="IPR040234">
    <property type="entry name" value="QC/QCL"/>
</dbReference>
<dbReference type="EC" id="2.3.2.5" evidence="4"/>
<dbReference type="Pfam" id="PF04389">
    <property type="entry name" value="Peptidase_M28"/>
    <property type="match status" value="1"/>
</dbReference>
<evidence type="ECO:0000259" key="13">
    <source>
        <dbReference type="Pfam" id="PF04389"/>
    </source>
</evidence>
<dbReference type="SUPFAM" id="SSF53187">
    <property type="entry name" value="Zn-dependent exopeptidases"/>
    <property type="match status" value="1"/>
</dbReference>
<evidence type="ECO:0000313" key="14">
    <source>
        <dbReference type="EMBL" id="KAG8233079.1"/>
    </source>
</evidence>
<dbReference type="PANTHER" id="PTHR12283:SF6">
    <property type="entry name" value="GLUTAMINYL-PEPTIDE CYCLOTRANSFERASE-RELATED"/>
    <property type="match status" value="1"/>
</dbReference>
<comment type="subcellular location">
    <subcellularLocation>
        <location evidence="2">Secreted</location>
    </subcellularLocation>
</comment>
<dbReference type="FunFam" id="3.40.630.10:FF:000029">
    <property type="entry name" value="Glutaminyl-peptide cyclotransferase"/>
    <property type="match status" value="1"/>
</dbReference>
<proteinExistence type="inferred from homology"/>
<protein>
    <recommendedName>
        <fullName evidence="5">Glutaminyl-peptide cyclotransferase</fullName>
        <ecNumber evidence="4">2.3.2.5</ecNumber>
    </recommendedName>
</protein>
<evidence type="ECO:0000256" key="4">
    <source>
        <dbReference type="ARBA" id="ARBA00012012"/>
    </source>
</evidence>
<evidence type="ECO:0000256" key="2">
    <source>
        <dbReference type="ARBA" id="ARBA00004613"/>
    </source>
</evidence>
<keyword evidence="8" id="KW-0479">Metal-binding</keyword>
<evidence type="ECO:0000256" key="1">
    <source>
        <dbReference type="ARBA" id="ARBA00000001"/>
    </source>
</evidence>
<comment type="caution">
    <text evidence="14">The sequence shown here is derived from an EMBL/GenBank/DDBJ whole genome shotgun (WGS) entry which is preliminary data.</text>
</comment>
<sequence length="326" mass="37734">MRTAEKSQHKGLPVTDDLVRSISQYSNVKHFKDVLNSILIPRVVGTRNHEKVKEFLISSMEGLGWEVETDQFEDRTPLGKLKFENVVARLNPDARRYLVLACHYDSKYVREGSFLGATDSAVPCAMMVNLAYTLKDKLDEIRNQTSVSLKFIFFDGEEAFEEWGPLDSIYGARHLARKWERTPYPQNTRDGTNKLHQMDLLVLLDLLGAPNPSFYNFFSDTQKWYKRITAIEKKLRSLQLISDEKRPSLASHPPQYFHERSFYSGIEDDHIPFMEKGVPILHIIPYPFPAVWHTEDDNLSAVHFDTVENLSKIMRVFVMSYLKTKA</sequence>
<evidence type="ECO:0000256" key="10">
    <source>
        <dbReference type="ARBA" id="ARBA00023157"/>
    </source>
</evidence>
<name>A0A8K0KD87_LADFU</name>
<keyword evidence="11" id="KW-0012">Acyltransferase</keyword>
<dbReference type="EMBL" id="KZ308686">
    <property type="protein sequence ID" value="KAG8233079.1"/>
    <property type="molecule type" value="Genomic_DNA"/>
</dbReference>
<evidence type="ECO:0000256" key="8">
    <source>
        <dbReference type="ARBA" id="ARBA00022723"/>
    </source>
</evidence>
<evidence type="ECO:0000256" key="11">
    <source>
        <dbReference type="ARBA" id="ARBA00023315"/>
    </source>
</evidence>
<comment type="similarity">
    <text evidence="3">Belongs to the glutaminyl-peptide cyclotransferase family.</text>
</comment>
<reference evidence="14" key="2">
    <citation type="submission" date="2017-10" db="EMBL/GenBank/DDBJ databases">
        <title>Ladona fulva Genome sequencing and assembly.</title>
        <authorList>
            <person name="Murali S."/>
            <person name="Richards S."/>
            <person name="Bandaranaike D."/>
            <person name="Bellair M."/>
            <person name="Blankenburg K."/>
            <person name="Chao H."/>
            <person name="Dinh H."/>
            <person name="Doddapaneni H."/>
            <person name="Dugan-Rocha S."/>
            <person name="Elkadiri S."/>
            <person name="Gnanaolivu R."/>
            <person name="Hernandez B."/>
            <person name="Skinner E."/>
            <person name="Javaid M."/>
            <person name="Lee S."/>
            <person name="Li M."/>
            <person name="Ming W."/>
            <person name="Munidasa M."/>
            <person name="Muniz J."/>
            <person name="Nguyen L."/>
            <person name="Hughes D."/>
            <person name="Osuji N."/>
            <person name="Pu L.-L."/>
            <person name="Puazo M."/>
            <person name="Qu C."/>
            <person name="Quiroz J."/>
            <person name="Raj R."/>
            <person name="Weissenberger G."/>
            <person name="Xin Y."/>
            <person name="Zou X."/>
            <person name="Han Y."/>
            <person name="Worley K."/>
            <person name="Muzny D."/>
            <person name="Gibbs R."/>
        </authorList>
    </citation>
    <scope>NUCLEOTIDE SEQUENCE</scope>
    <source>
        <strain evidence="14">Sampled in the wild</strain>
    </source>
</reference>
<evidence type="ECO:0000313" key="15">
    <source>
        <dbReference type="Proteomes" id="UP000792457"/>
    </source>
</evidence>
<keyword evidence="9" id="KW-0862">Zinc</keyword>
<keyword evidence="6" id="KW-0964">Secreted</keyword>
<feature type="domain" description="Peptidase M28" evidence="13">
    <location>
        <begin position="85"/>
        <end position="317"/>
    </location>
</feature>
<evidence type="ECO:0000256" key="3">
    <source>
        <dbReference type="ARBA" id="ARBA00006014"/>
    </source>
</evidence>
<evidence type="ECO:0000256" key="7">
    <source>
        <dbReference type="ARBA" id="ARBA00022679"/>
    </source>
</evidence>
<dbReference type="AlphaFoldDB" id="A0A8K0KD87"/>
<dbReference type="GO" id="GO:0005576">
    <property type="term" value="C:extracellular region"/>
    <property type="evidence" value="ECO:0007669"/>
    <property type="project" value="UniProtKB-SubCell"/>
</dbReference>
<dbReference type="Proteomes" id="UP000792457">
    <property type="component" value="Unassembled WGS sequence"/>
</dbReference>
<keyword evidence="10" id="KW-1015">Disulfide bond</keyword>
<evidence type="ECO:0000256" key="9">
    <source>
        <dbReference type="ARBA" id="ARBA00022833"/>
    </source>
</evidence>